<dbReference type="eggNOG" id="ENOG502RDS8">
    <property type="taxonomic scope" value="Eukaryota"/>
</dbReference>
<name>H3GTZ3_PHYRM</name>
<organism evidence="2 3">
    <name type="scientific">Phytophthora ramorum</name>
    <name type="common">Sudden oak death agent</name>
    <dbReference type="NCBI Taxonomy" id="164328"/>
    <lineage>
        <taxon>Eukaryota</taxon>
        <taxon>Sar</taxon>
        <taxon>Stramenopiles</taxon>
        <taxon>Oomycota</taxon>
        <taxon>Peronosporomycetes</taxon>
        <taxon>Peronosporales</taxon>
        <taxon>Peronosporaceae</taxon>
        <taxon>Phytophthora</taxon>
    </lineage>
</organism>
<dbReference type="HOGENOM" id="CLU_441790_0_0_1"/>
<dbReference type="PANTHER" id="PTHR35796:SF3">
    <property type="entry name" value="BHLH DOMAIN-CONTAINING PROTEIN"/>
    <property type="match status" value="1"/>
</dbReference>
<evidence type="ECO:0000256" key="1">
    <source>
        <dbReference type="SAM" id="MobiDB-lite"/>
    </source>
</evidence>
<dbReference type="EnsemblProtists" id="Phyra80652">
    <property type="protein sequence ID" value="Phyra80652"/>
    <property type="gene ID" value="Phyra80652"/>
</dbReference>
<evidence type="ECO:0000313" key="3">
    <source>
        <dbReference type="Proteomes" id="UP000005238"/>
    </source>
</evidence>
<reference evidence="3" key="1">
    <citation type="journal article" date="2006" name="Science">
        <title>Phytophthora genome sequences uncover evolutionary origins and mechanisms of pathogenesis.</title>
        <authorList>
            <person name="Tyler B.M."/>
            <person name="Tripathy S."/>
            <person name="Zhang X."/>
            <person name="Dehal P."/>
            <person name="Jiang R.H."/>
            <person name="Aerts A."/>
            <person name="Arredondo F.D."/>
            <person name="Baxter L."/>
            <person name="Bensasson D."/>
            <person name="Beynon J.L."/>
            <person name="Chapman J."/>
            <person name="Damasceno C.M."/>
            <person name="Dorrance A.E."/>
            <person name="Dou D."/>
            <person name="Dickerman A.W."/>
            <person name="Dubchak I.L."/>
            <person name="Garbelotto M."/>
            <person name="Gijzen M."/>
            <person name="Gordon S.G."/>
            <person name="Govers F."/>
            <person name="Grunwald N.J."/>
            <person name="Huang W."/>
            <person name="Ivors K.L."/>
            <person name="Jones R.W."/>
            <person name="Kamoun S."/>
            <person name="Krampis K."/>
            <person name="Lamour K.H."/>
            <person name="Lee M.K."/>
            <person name="McDonald W.H."/>
            <person name="Medina M."/>
            <person name="Meijer H.J."/>
            <person name="Nordberg E.K."/>
            <person name="Maclean D.J."/>
            <person name="Ospina-Giraldo M.D."/>
            <person name="Morris P.F."/>
            <person name="Phuntumart V."/>
            <person name="Putnam N.H."/>
            <person name="Rash S."/>
            <person name="Rose J.K."/>
            <person name="Sakihama Y."/>
            <person name="Salamov A.A."/>
            <person name="Savidor A."/>
            <person name="Scheuring C.F."/>
            <person name="Smith B.M."/>
            <person name="Sobral B.W."/>
            <person name="Terry A."/>
            <person name="Torto-Alalibo T.A."/>
            <person name="Win J."/>
            <person name="Xu Z."/>
            <person name="Zhang H."/>
            <person name="Grigoriev I.V."/>
            <person name="Rokhsar D.S."/>
            <person name="Boore J.L."/>
        </authorList>
    </citation>
    <scope>NUCLEOTIDE SEQUENCE [LARGE SCALE GENOMIC DNA]</scope>
    <source>
        <strain evidence="3">Pr102</strain>
    </source>
</reference>
<feature type="compositionally biased region" description="Basic and acidic residues" evidence="1">
    <location>
        <begin position="67"/>
        <end position="79"/>
    </location>
</feature>
<protein>
    <recommendedName>
        <fullName evidence="4">BZIP domain-containing protein</fullName>
    </recommendedName>
</protein>
<dbReference type="AlphaFoldDB" id="H3GTZ3"/>
<sequence length="767" mass="87761">MTRSDAAFLEEVEDFLLSFDLPTFPTLRTLADDETSGEASPMRAVSTVKIAPRPVDSKKSRTTTQKLKPDAKRELEKEKDRKRRNAYRERRRVEKETLQQQVGELTTELSDLQKAHQAEGSLASSAWALVAKRQQQARVNAEVKQRRLVRAVEAHAALIQEMHGFVHNRLTNGDDEEFGAGEILQSSYKQKRVRLEPSDAEFYAAFVRDLGTNYAQVDEVLRLYGLESTDAEWSGPRQQWKQHDADGYYVFTDKHVMPFDFQQVCAFAWRVAQMHHRQDDRESFSGVTDSDSIAAFKFRVTKRLKSGSTVSVLQRSATRRYAEDGRSIVVWRSFTEGEGMFTGMHADECGCKHIIGLESPMQTTDAAFLAEVEDFLVSCDLPTFPVSTDQNNATPGTCSCGKKKKKRAHNSLDVAAKLELSRAKDRKRRNAYRQRRLIEKHTLQRQVEELSTTLNDLQKTKGLERFVPSTTWKTIAMHQLQARFDTEAEQRRLCSAIESRVRMVSEFRDLVQIHLTNAINDGQGDLDENLRKPKSIRPEPSDAEFFGMYLRELDLIYEQTDKVLSTMDLASTDETWCDPRQRWKKNKDTGGFTYTDKLLLPLEFKHACRYIWGAAQLQHRQEDRQHFVIAEEPELTTALKFRITTRLKSGRMASTLHRAIARRYVEDGRMVVVWKTFSEGEGLFSDMHVDETGWCVSTPTAHPEEQSTLLRTVMWQVPMHLSTASTRKPAAEEFTGLLLNAGSEDAIEIGTRLEELQLQDNEGGEDR</sequence>
<evidence type="ECO:0008006" key="4">
    <source>
        <dbReference type="Google" id="ProtNLM"/>
    </source>
</evidence>
<reference evidence="2" key="2">
    <citation type="submission" date="2015-06" db="UniProtKB">
        <authorList>
            <consortium name="EnsemblProtists"/>
        </authorList>
    </citation>
    <scope>IDENTIFICATION</scope>
    <source>
        <strain evidence="2">Pr102</strain>
    </source>
</reference>
<dbReference type="PANTHER" id="PTHR35796">
    <property type="entry name" value="HYPOTHETICAL CYTOSOLIC PROTEIN"/>
    <property type="match status" value="1"/>
</dbReference>
<dbReference type="InParanoid" id="H3GTZ3"/>
<dbReference type="VEuPathDB" id="FungiDB:KRP23_11052"/>
<feature type="region of interest" description="Disordered" evidence="1">
    <location>
        <begin position="50"/>
        <end position="99"/>
    </location>
</feature>
<dbReference type="EMBL" id="DS566048">
    <property type="status" value="NOT_ANNOTATED_CDS"/>
    <property type="molecule type" value="Genomic_DNA"/>
</dbReference>
<dbReference type="VEuPathDB" id="FungiDB:KRP22_11717"/>
<proteinExistence type="predicted"/>
<evidence type="ECO:0000313" key="2">
    <source>
        <dbReference type="EnsemblProtists" id="Phyra80652"/>
    </source>
</evidence>
<dbReference type="VEuPathDB" id="FungiDB:KRP22_11716"/>
<keyword evidence="3" id="KW-1185">Reference proteome</keyword>
<dbReference type="Proteomes" id="UP000005238">
    <property type="component" value="Unassembled WGS sequence"/>
</dbReference>
<feature type="compositionally biased region" description="Basic and acidic residues" evidence="1">
    <location>
        <begin position="86"/>
        <end position="97"/>
    </location>
</feature>
<dbReference type="VEuPathDB" id="FungiDB:KRP23_11051"/>
<accession>H3GTZ3</accession>